<dbReference type="PANTHER" id="PTHR15467">
    <property type="entry name" value="ZINC-FINGERS AND HOMEOBOXES RELATED"/>
    <property type="match status" value="1"/>
</dbReference>
<evidence type="ECO:0000313" key="19">
    <source>
        <dbReference type="Ensembl" id="ENSNMLP00000017959.1"/>
    </source>
</evidence>
<feature type="compositionally biased region" description="Polar residues" evidence="17">
    <location>
        <begin position="395"/>
        <end position="419"/>
    </location>
</feature>
<dbReference type="InterPro" id="IPR041057">
    <property type="entry name" value="ZHX_Znf_C2H2"/>
</dbReference>
<organism evidence="19 20">
    <name type="scientific">Neogobius melanostomus</name>
    <name type="common">round goby</name>
    <dbReference type="NCBI Taxonomy" id="47308"/>
    <lineage>
        <taxon>Eukaryota</taxon>
        <taxon>Metazoa</taxon>
        <taxon>Chordata</taxon>
        <taxon>Craniata</taxon>
        <taxon>Vertebrata</taxon>
        <taxon>Euteleostomi</taxon>
        <taxon>Actinopterygii</taxon>
        <taxon>Neopterygii</taxon>
        <taxon>Teleostei</taxon>
        <taxon>Neoteleostei</taxon>
        <taxon>Acanthomorphata</taxon>
        <taxon>Gobiaria</taxon>
        <taxon>Gobiiformes</taxon>
        <taxon>Gobioidei</taxon>
        <taxon>Gobiidae</taxon>
        <taxon>Benthophilinae</taxon>
        <taxon>Neogobiini</taxon>
        <taxon>Neogobius</taxon>
    </lineage>
</organism>
<dbReference type="GO" id="GO:0003677">
    <property type="term" value="F:DNA binding"/>
    <property type="evidence" value="ECO:0007669"/>
    <property type="project" value="UniProtKB-UniRule"/>
</dbReference>
<feature type="region of interest" description="Disordered" evidence="17">
    <location>
        <begin position="1"/>
        <end position="33"/>
    </location>
</feature>
<evidence type="ECO:0000256" key="3">
    <source>
        <dbReference type="ARBA" id="ARBA00022491"/>
    </source>
</evidence>
<keyword evidence="20" id="KW-1185">Reference proteome</keyword>
<dbReference type="CDD" id="cd00086">
    <property type="entry name" value="homeodomain"/>
    <property type="match status" value="3"/>
</dbReference>
<feature type="region of interest" description="Disordered" evidence="17">
    <location>
        <begin position="740"/>
        <end position="791"/>
    </location>
</feature>
<keyword evidence="10" id="KW-0805">Transcription regulation</keyword>
<keyword evidence="13" id="KW-0804">Transcription</keyword>
<keyword evidence="7" id="KW-0863">Zinc-finger</keyword>
<feature type="domain" description="Homeobox" evidence="18">
    <location>
        <begin position="654"/>
        <end position="704"/>
    </location>
</feature>
<dbReference type="AlphaFoldDB" id="A0A8C6TAK5"/>
<feature type="compositionally biased region" description="Acidic residues" evidence="17">
    <location>
        <begin position="609"/>
        <end position="624"/>
    </location>
</feature>
<evidence type="ECO:0000256" key="7">
    <source>
        <dbReference type="ARBA" id="ARBA00022771"/>
    </source>
</evidence>
<feature type="domain" description="Homeobox" evidence="18">
    <location>
        <begin position="551"/>
        <end position="597"/>
    </location>
</feature>
<evidence type="ECO:0000256" key="10">
    <source>
        <dbReference type="ARBA" id="ARBA00023015"/>
    </source>
</evidence>
<proteinExistence type="inferred from homology"/>
<keyword evidence="3" id="KW-0678">Repressor</keyword>
<feature type="compositionally biased region" description="Polar residues" evidence="17">
    <location>
        <begin position="461"/>
        <end position="501"/>
    </location>
</feature>
<keyword evidence="11 15" id="KW-0238">DNA-binding</keyword>
<feature type="region of interest" description="Disordered" evidence="17">
    <location>
        <begin position="597"/>
        <end position="625"/>
    </location>
</feature>
<dbReference type="InterPro" id="IPR001356">
    <property type="entry name" value="HD"/>
</dbReference>
<feature type="domain" description="Homeobox" evidence="18">
    <location>
        <begin position="258"/>
        <end position="301"/>
    </location>
</feature>
<feature type="region of interest" description="Disordered" evidence="17">
    <location>
        <begin position="393"/>
        <end position="419"/>
    </location>
</feature>
<evidence type="ECO:0000256" key="16">
    <source>
        <dbReference type="RuleBase" id="RU000682"/>
    </source>
</evidence>
<comment type="similarity">
    <text evidence="2">Belongs to the ZHX family.</text>
</comment>
<dbReference type="GO" id="GO:0030154">
    <property type="term" value="P:cell differentiation"/>
    <property type="evidence" value="ECO:0007669"/>
    <property type="project" value="UniProtKB-KW"/>
</dbReference>
<dbReference type="SMART" id="SM00389">
    <property type="entry name" value="HOX"/>
    <property type="match status" value="3"/>
</dbReference>
<reference evidence="19" key="2">
    <citation type="submission" date="2025-09" db="UniProtKB">
        <authorList>
            <consortium name="Ensembl"/>
        </authorList>
    </citation>
    <scope>IDENTIFICATION</scope>
</reference>
<dbReference type="Proteomes" id="UP000694523">
    <property type="component" value="Unplaced"/>
</dbReference>
<feature type="DNA-binding region" description="Homeobox" evidence="15">
    <location>
        <begin position="656"/>
        <end position="705"/>
    </location>
</feature>
<keyword evidence="4" id="KW-0597">Phosphoprotein</keyword>
<dbReference type="GO" id="GO:0000981">
    <property type="term" value="F:DNA-binding transcription factor activity, RNA polymerase II-specific"/>
    <property type="evidence" value="ECO:0007669"/>
    <property type="project" value="TreeGrafter"/>
</dbReference>
<dbReference type="Gene3D" id="1.10.10.60">
    <property type="entry name" value="Homeodomain-like"/>
    <property type="match status" value="3"/>
</dbReference>
<evidence type="ECO:0000313" key="20">
    <source>
        <dbReference type="Proteomes" id="UP000694523"/>
    </source>
</evidence>
<name>A0A8C6TAK5_9GOBI</name>
<sequence length="791" mass="86171">MASKRKSSTPCMIPSKAPRLNEGDQDSPIYLGPSRISEIDRNAAADLGEEREATEAKDGTYTCSGHPDFRADSCFLCLTCGISSAKFEGLALHNARVHPSTLNTSLQLKVKDKRVMVEQTFVNTTEMGKDIEIAISKTPIMRMLKGKSEPKKIVVSHTILDEPESVPASRETDRKDSTTTTVNVSHVPTLVHNSTAKVMPSAIQIVNGSGALPMLKTPITQVSSQSSSITRFIFAFQVMIPLSSIPTYSASMDESSFLKTSFSKFPYPTKAELCYLTVVTKFPEEQIKIWFTAQRLKQGISWSPEEIEEARRKMFNTIIQTAPATSASLNSTAQHTIVLPASLGATGLSQILQGSLVNHGGVIVTQPMMANGIQVSSAPVALAVTPKPQAAARTVGSSSAGRNVISPSNRNGTSSVNSSGQASVINLSLGSSNRAKSNIVNGKHSDVETPNKSKIKERIESTNSKSNSPVVLQNDNTNCKSKDTQGTNIDDVHSSASNSPNIRMEDAASPASKCSSPSPAAPSISGSKTPVNPFLDPSFYKGKKSQEQLGVKALEASFCQSPDPSNEEVDRLRAETKMTRREIHGWFTERRKRMAAEKKRQEEERAMREEEEAEGEEEEVDEEEPKVNPIKINLKMLKVTEAKQEGDASDCKKTPDQLHMLKKIYARTQWPSATQYDELISGTGLPRPEVVRWFGDCRYVQKNGQLKWLEAYQRTVLTEDLEKGNDQALQAHLDTSSFQLPQTTVTTTEAAVPGSESEAQLPGSSSPMEPQPGAGNEEKMEQSVCGVSKDE</sequence>
<evidence type="ECO:0000256" key="5">
    <source>
        <dbReference type="ARBA" id="ARBA00022723"/>
    </source>
</evidence>
<evidence type="ECO:0000259" key="18">
    <source>
        <dbReference type="PROSITE" id="PS50071"/>
    </source>
</evidence>
<accession>A0A8C6TAK5</accession>
<feature type="compositionally biased region" description="Low complexity" evidence="17">
    <location>
        <begin position="507"/>
        <end position="527"/>
    </location>
</feature>
<protein>
    <submittedName>
        <fullName evidence="19">Zinc fingers and homeoboxes 3</fullName>
    </submittedName>
</protein>
<evidence type="ECO:0000256" key="8">
    <source>
        <dbReference type="ARBA" id="ARBA00022782"/>
    </source>
</evidence>
<evidence type="ECO:0000256" key="12">
    <source>
        <dbReference type="ARBA" id="ARBA00023155"/>
    </source>
</evidence>
<evidence type="ECO:0000256" key="4">
    <source>
        <dbReference type="ARBA" id="ARBA00022553"/>
    </source>
</evidence>
<feature type="DNA-binding region" description="Homeobox" evidence="15">
    <location>
        <begin position="260"/>
        <end position="302"/>
    </location>
</feature>
<feature type="compositionally biased region" description="Basic and acidic residues" evidence="17">
    <location>
        <begin position="597"/>
        <end position="608"/>
    </location>
</feature>
<keyword evidence="9" id="KW-0862">Zinc</keyword>
<dbReference type="GO" id="GO:0005634">
    <property type="term" value="C:nucleus"/>
    <property type="evidence" value="ECO:0007669"/>
    <property type="project" value="UniProtKB-SubCell"/>
</dbReference>
<dbReference type="Ensembl" id="ENSNMLT00000020187.1">
    <property type="protein sequence ID" value="ENSNMLP00000017959.1"/>
    <property type="gene ID" value="ENSNMLG00000011791.1"/>
</dbReference>
<keyword evidence="8" id="KW-0221">Differentiation</keyword>
<dbReference type="Pfam" id="PF00046">
    <property type="entry name" value="Homeodomain"/>
    <property type="match status" value="2"/>
</dbReference>
<evidence type="ECO:0000256" key="14">
    <source>
        <dbReference type="ARBA" id="ARBA00023242"/>
    </source>
</evidence>
<dbReference type="PANTHER" id="PTHR15467:SF6">
    <property type="entry name" value="ZINC FINGERS AND HOMEOBOXES PROTEIN 3"/>
    <property type="match status" value="1"/>
</dbReference>
<dbReference type="GO" id="GO:0008270">
    <property type="term" value="F:zinc ion binding"/>
    <property type="evidence" value="ECO:0007669"/>
    <property type="project" value="UniProtKB-KW"/>
</dbReference>
<dbReference type="InterPro" id="IPR036236">
    <property type="entry name" value="Znf_C2H2_sf"/>
</dbReference>
<evidence type="ECO:0000256" key="11">
    <source>
        <dbReference type="ARBA" id="ARBA00023125"/>
    </source>
</evidence>
<evidence type="ECO:0000256" key="1">
    <source>
        <dbReference type="ARBA" id="ARBA00004123"/>
    </source>
</evidence>
<feature type="region of interest" description="Disordered" evidence="17">
    <location>
        <begin position="434"/>
        <end position="532"/>
    </location>
</feature>
<feature type="compositionally biased region" description="Polar residues" evidence="17">
    <location>
        <begin position="740"/>
        <end position="749"/>
    </location>
</feature>
<keyword evidence="6" id="KW-0677">Repeat</keyword>
<evidence type="ECO:0000256" key="9">
    <source>
        <dbReference type="ARBA" id="ARBA00022833"/>
    </source>
</evidence>
<evidence type="ECO:0000256" key="17">
    <source>
        <dbReference type="SAM" id="MobiDB-lite"/>
    </source>
</evidence>
<dbReference type="SUPFAM" id="SSF46689">
    <property type="entry name" value="Homeodomain-like"/>
    <property type="match status" value="3"/>
</dbReference>
<dbReference type="PROSITE" id="PS50071">
    <property type="entry name" value="HOMEOBOX_2"/>
    <property type="match status" value="3"/>
</dbReference>
<reference evidence="19" key="1">
    <citation type="submission" date="2025-08" db="UniProtKB">
        <authorList>
            <consortium name="Ensembl"/>
        </authorList>
    </citation>
    <scope>IDENTIFICATION</scope>
</reference>
<feature type="compositionally biased region" description="Basic and acidic residues" evidence="17">
    <location>
        <begin position="443"/>
        <end position="460"/>
    </location>
</feature>
<keyword evidence="12 15" id="KW-0371">Homeobox</keyword>
<dbReference type="Pfam" id="PF18387">
    <property type="entry name" value="zf_C2H2_ZHX"/>
    <property type="match status" value="1"/>
</dbReference>
<evidence type="ECO:0000256" key="15">
    <source>
        <dbReference type="PROSITE-ProRule" id="PRU00108"/>
    </source>
</evidence>
<evidence type="ECO:0000256" key="13">
    <source>
        <dbReference type="ARBA" id="ARBA00023163"/>
    </source>
</evidence>
<evidence type="ECO:0000256" key="2">
    <source>
        <dbReference type="ARBA" id="ARBA00007440"/>
    </source>
</evidence>
<keyword evidence="14 15" id="KW-0539">Nucleus</keyword>
<dbReference type="FunFam" id="1.10.10.60:FF:000062">
    <property type="entry name" value="zinc fingers and homeoboxes protein 3"/>
    <property type="match status" value="1"/>
</dbReference>
<comment type="subcellular location">
    <subcellularLocation>
        <location evidence="1 15 16">Nucleus</location>
    </subcellularLocation>
</comment>
<feature type="DNA-binding region" description="Homeobox" evidence="15">
    <location>
        <begin position="553"/>
        <end position="598"/>
    </location>
</feature>
<evidence type="ECO:0000256" key="6">
    <source>
        <dbReference type="ARBA" id="ARBA00022737"/>
    </source>
</evidence>
<dbReference type="InterPro" id="IPR009057">
    <property type="entry name" value="Homeodomain-like_sf"/>
</dbReference>
<keyword evidence="5" id="KW-0479">Metal-binding</keyword>
<dbReference type="SUPFAM" id="SSF57667">
    <property type="entry name" value="beta-beta-alpha zinc fingers"/>
    <property type="match status" value="1"/>
</dbReference>